<feature type="transmembrane region" description="Helical" evidence="6">
    <location>
        <begin position="44"/>
        <end position="62"/>
    </location>
</feature>
<evidence type="ECO:0000256" key="3">
    <source>
        <dbReference type="ARBA" id="ARBA00022692"/>
    </source>
</evidence>
<dbReference type="InterPro" id="IPR011701">
    <property type="entry name" value="MFS"/>
</dbReference>
<evidence type="ECO:0000256" key="4">
    <source>
        <dbReference type="ARBA" id="ARBA00022989"/>
    </source>
</evidence>
<dbReference type="InterPro" id="IPR020846">
    <property type="entry name" value="MFS_dom"/>
</dbReference>
<evidence type="ECO:0000256" key="6">
    <source>
        <dbReference type="SAM" id="Phobius"/>
    </source>
</evidence>
<dbReference type="PRINTS" id="PR01035">
    <property type="entry name" value="TCRTETA"/>
</dbReference>
<evidence type="ECO:0000256" key="1">
    <source>
        <dbReference type="ARBA" id="ARBA00004141"/>
    </source>
</evidence>
<feature type="transmembrane region" description="Helical" evidence="6">
    <location>
        <begin position="281"/>
        <end position="299"/>
    </location>
</feature>
<dbReference type="InterPro" id="IPR001958">
    <property type="entry name" value="Tet-R_TetA/multi-R_MdtG-like"/>
</dbReference>
<evidence type="ECO:0000259" key="7">
    <source>
        <dbReference type="PROSITE" id="PS50850"/>
    </source>
</evidence>
<feature type="transmembrane region" description="Helical" evidence="6">
    <location>
        <begin position="348"/>
        <end position="365"/>
    </location>
</feature>
<sequence length="404" mass="42484">MDRRAASPLPPLLVAVFINIAGFSLILPLLPFYGQVFGAAPHEIGLLFAAYSLGNVFGEIFWGRQSDIWGRRRVLVVTTLIAGLTYFAFAHAPGLWSAVLIRVVSGFFSGTLGVCTGFIADVSAPEKRAKTMGYFGAAFSLGFAFGPVLGGLLAGREVAAASFHLPIYAAGGLSLLASAWCALVLRDAVEPPGKGRALPRYSDAIRFVGGDALLLRLFVIGFFGIAAFASMEAIYGLWSEANFGWSARDLGLAFLAIGSGGLLAQLVLIGPLVARFGEARVIVMGLAVLALSMLLQPILRTPVSGVLLMGLLMTGHSLAFPTVGALLSRNTPAQRQGSTMGLLMASNAVGRIVAPPAFGLIYGHLGHDAPWYWGAVMIGLVSIVAMQTVRIHRQRSAEGIAATV</sequence>
<dbReference type="InterPro" id="IPR036259">
    <property type="entry name" value="MFS_trans_sf"/>
</dbReference>
<keyword evidence="3 6" id="KW-0812">Transmembrane</keyword>
<feature type="transmembrane region" description="Helical" evidence="6">
    <location>
        <begin position="250"/>
        <end position="274"/>
    </location>
</feature>
<dbReference type="PANTHER" id="PTHR23504">
    <property type="entry name" value="MAJOR FACILITATOR SUPERFAMILY DOMAIN-CONTAINING PROTEIN 10"/>
    <property type="match status" value="1"/>
</dbReference>
<proteinExistence type="predicted"/>
<keyword evidence="2" id="KW-0813">Transport</keyword>
<dbReference type="CDD" id="cd17330">
    <property type="entry name" value="MFS_SLC46_TetA_like"/>
    <property type="match status" value="1"/>
</dbReference>
<dbReference type="PROSITE" id="PS50850">
    <property type="entry name" value="MFS"/>
    <property type="match status" value="1"/>
</dbReference>
<keyword evidence="5 6" id="KW-0472">Membrane</keyword>
<feature type="transmembrane region" description="Helical" evidence="6">
    <location>
        <begin position="371"/>
        <end position="389"/>
    </location>
</feature>
<keyword evidence="4 6" id="KW-1133">Transmembrane helix</keyword>
<protein>
    <submittedName>
        <fullName evidence="8">MFS transporter</fullName>
    </submittedName>
</protein>
<reference evidence="9" key="1">
    <citation type="journal article" date="2019" name="Int. J. Syst. Evol. Microbiol.">
        <title>The Global Catalogue of Microorganisms (GCM) 10K type strain sequencing project: providing services to taxonomists for standard genome sequencing and annotation.</title>
        <authorList>
            <consortium name="The Broad Institute Genomics Platform"/>
            <consortium name="The Broad Institute Genome Sequencing Center for Infectious Disease"/>
            <person name="Wu L."/>
            <person name="Ma J."/>
        </authorList>
    </citation>
    <scope>NUCLEOTIDE SEQUENCE [LARGE SCALE GENOMIC DNA]</scope>
    <source>
        <strain evidence="9">KCTC 52607</strain>
    </source>
</reference>
<feature type="transmembrane region" description="Helical" evidence="6">
    <location>
        <begin position="99"/>
        <end position="120"/>
    </location>
</feature>
<feature type="transmembrane region" description="Helical" evidence="6">
    <location>
        <begin position="305"/>
        <end position="327"/>
    </location>
</feature>
<feature type="transmembrane region" description="Helical" evidence="6">
    <location>
        <begin position="165"/>
        <end position="185"/>
    </location>
</feature>
<evidence type="ECO:0000256" key="5">
    <source>
        <dbReference type="ARBA" id="ARBA00023136"/>
    </source>
</evidence>
<feature type="transmembrane region" description="Helical" evidence="6">
    <location>
        <begin position="12"/>
        <end position="32"/>
    </location>
</feature>
<dbReference type="PANTHER" id="PTHR23504:SF15">
    <property type="entry name" value="MAJOR FACILITATOR SUPERFAMILY (MFS) PROFILE DOMAIN-CONTAINING PROTEIN"/>
    <property type="match status" value="1"/>
</dbReference>
<comment type="caution">
    <text evidence="8">The sequence shown here is derived from an EMBL/GenBank/DDBJ whole genome shotgun (WGS) entry which is preliminary data.</text>
</comment>
<dbReference type="SUPFAM" id="SSF103473">
    <property type="entry name" value="MFS general substrate transporter"/>
    <property type="match status" value="1"/>
</dbReference>
<dbReference type="Pfam" id="PF07690">
    <property type="entry name" value="MFS_1"/>
    <property type="match status" value="1"/>
</dbReference>
<evidence type="ECO:0000313" key="8">
    <source>
        <dbReference type="EMBL" id="MFC3096332.1"/>
    </source>
</evidence>
<feature type="transmembrane region" description="Helical" evidence="6">
    <location>
        <begin position="213"/>
        <end position="238"/>
    </location>
</feature>
<dbReference type="RefSeq" id="WP_336924835.1">
    <property type="nucleotide sequence ID" value="NZ_JBANRO010000002.1"/>
</dbReference>
<feature type="transmembrane region" description="Helical" evidence="6">
    <location>
        <begin position="74"/>
        <end position="93"/>
    </location>
</feature>
<dbReference type="Gene3D" id="1.20.1250.20">
    <property type="entry name" value="MFS general substrate transporter like domains"/>
    <property type="match status" value="1"/>
</dbReference>
<dbReference type="EMBL" id="JBHRST010000001">
    <property type="protein sequence ID" value="MFC3096332.1"/>
    <property type="molecule type" value="Genomic_DNA"/>
</dbReference>
<gene>
    <name evidence="8" type="ORF">ACFODU_00770</name>
</gene>
<dbReference type="Proteomes" id="UP001595456">
    <property type="component" value="Unassembled WGS sequence"/>
</dbReference>
<feature type="transmembrane region" description="Helical" evidence="6">
    <location>
        <begin position="132"/>
        <end position="153"/>
    </location>
</feature>
<accession>A0ABV7E411</accession>
<organism evidence="8 9">
    <name type="scientific">Alteraurantiacibacter palmitatis</name>
    <dbReference type="NCBI Taxonomy" id="2054628"/>
    <lineage>
        <taxon>Bacteria</taxon>
        <taxon>Pseudomonadati</taxon>
        <taxon>Pseudomonadota</taxon>
        <taxon>Alphaproteobacteria</taxon>
        <taxon>Sphingomonadales</taxon>
        <taxon>Erythrobacteraceae</taxon>
        <taxon>Alteraurantiacibacter</taxon>
    </lineage>
</organism>
<name>A0ABV7E411_9SPHN</name>
<feature type="domain" description="Major facilitator superfamily (MFS) profile" evidence="7">
    <location>
        <begin position="8"/>
        <end position="397"/>
    </location>
</feature>
<evidence type="ECO:0000313" key="9">
    <source>
        <dbReference type="Proteomes" id="UP001595456"/>
    </source>
</evidence>
<keyword evidence="9" id="KW-1185">Reference proteome</keyword>
<comment type="subcellular location">
    <subcellularLocation>
        <location evidence="1">Membrane</location>
        <topology evidence="1">Multi-pass membrane protein</topology>
    </subcellularLocation>
</comment>
<evidence type="ECO:0000256" key="2">
    <source>
        <dbReference type="ARBA" id="ARBA00022448"/>
    </source>
</evidence>